<dbReference type="EMBL" id="CP017253">
    <property type="protein sequence ID" value="AOR22914.1"/>
    <property type="molecule type" value="Genomic_DNA"/>
</dbReference>
<dbReference type="SUPFAM" id="SSF55729">
    <property type="entry name" value="Acyl-CoA N-acyltransferases (Nat)"/>
    <property type="match status" value="1"/>
</dbReference>
<dbReference type="KEGG" id="ctae:BGI42_03930"/>
<dbReference type="PANTHER" id="PTHR46067">
    <property type="entry name" value="ACYL-COA N-ACYLTRANSFERASES (NAT) SUPERFAMILY PROTEIN"/>
    <property type="match status" value="1"/>
</dbReference>
<proteinExistence type="predicted"/>
<reference evidence="3" key="1">
    <citation type="submission" date="2016-09" db="EMBL/GenBank/DDBJ databases">
        <title>Genomics of Clostridium taeniosporum, an organism which forms endospores with ribbon-like appendages.</title>
        <authorList>
            <person name="Walker J.R."/>
        </authorList>
    </citation>
    <scope>NUCLEOTIDE SEQUENCE [LARGE SCALE GENOMIC DNA]</scope>
    <source>
        <strain evidence="3">1/k</strain>
    </source>
</reference>
<keyword evidence="2" id="KW-0808">Transferase</keyword>
<dbReference type="RefSeq" id="WP_069679072.1">
    <property type="nucleotide sequence ID" value="NZ_CP017253.2"/>
</dbReference>
<sequence length="150" mass="17903">MSIKLRNVNKDDCRLLYNWVNDEQVRKSSFKTKKIVYDEHKNWFEEKLNSNNTKIFILEESKQNIGQIRIEIDGSSALIDYSIDKKYRGKGYGIKIIEIIEKEIKKKLPQISTLEAIVKLNNIISQRCFEKNNYNKYLENKYVLYKKEIS</sequence>
<keyword evidence="3" id="KW-1185">Reference proteome</keyword>
<gene>
    <name evidence="2" type="ORF">BGI42_03930</name>
</gene>
<accession>A0A1D7XHT6</accession>
<protein>
    <submittedName>
        <fullName evidence="2">N-acetyltransferase</fullName>
    </submittedName>
</protein>
<dbReference type="Gene3D" id="3.40.630.30">
    <property type="match status" value="1"/>
</dbReference>
<organism evidence="2 3">
    <name type="scientific">Clostridium taeniosporum</name>
    <dbReference type="NCBI Taxonomy" id="394958"/>
    <lineage>
        <taxon>Bacteria</taxon>
        <taxon>Bacillati</taxon>
        <taxon>Bacillota</taxon>
        <taxon>Clostridia</taxon>
        <taxon>Eubacteriales</taxon>
        <taxon>Clostridiaceae</taxon>
        <taxon>Clostridium</taxon>
    </lineage>
</organism>
<dbReference type="InterPro" id="IPR000182">
    <property type="entry name" value="GNAT_dom"/>
</dbReference>
<feature type="domain" description="N-acetyltransferase" evidence="1">
    <location>
        <begin position="3"/>
        <end position="150"/>
    </location>
</feature>
<dbReference type="OrthoDB" id="9795206at2"/>
<evidence type="ECO:0000259" key="1">
    <source>
        <dbReference type="PROSITE" id="PS51186"/>
    </source>
</evidence>
<dbReference type="GO" id="GO:0016747">
    <property type="term" value="F:acyltransferase activity, transferring groups other than amino-acyl groups"/>
    <property type="evidence" value="ECO:0007669"/>
    <property type="project" value="InterPro"/>
</dbReference>
<evidence type="ECO:0000313" key="3">
    <source>
        <dbReference type="Proteomes" id="UP000094652"/>
    </source>
</evidence>
<dbReference type="Pfam" id="PF13302">
    <property type="entry name" value="Acetyltransf_3"/>
    <property type="match status" value="1"/>
</dbReference>
<dbReference type="PROSITE" id="PS51186">
    <property type="entry name" value="GNAT"/>
    <property type="match status" value="1"/>
</dbReference>
<dbReference type="Proteomes" id="UP000094652">
    <property type="component" value="Chromosome"/>
</dbReference>
<dbReference type="AlphaFoldDB" id="A0A1D7XHT6"/>
<evidence type="ECO:0000313" key="2">
    <source>
        <dbReference type="EMBL" id="AOR22914.1"/>
    </source>
</evidence>
<dbReference type="PANTHER" id="PTHR46067:SF27">
    <property type="entry name" value="ACYL-COA N-ACYLTRANSFERASES (NAT) SUPERFAMILY PROTEIN"/>
    <property type="match status" value="1"/>
</dbReference>
<dbReference type="InterPro" id="IPR016181">
    <property type="entry name" value="Acyl_CoA_acyltransferase"/>
</dbReference>
<dbReference type="STRING" id="394958.BGI42_03930"/>
<name>A0A1D7XHT6_9CLOT</name>